<feature type="compositionally biased region" description="Polar residues" evidence="2">
    <location>
        <begin position="1094"/>
        <end position="1103"/>
    </location>
</feature>
<feature type="compositionally biased region" description="Pro residues" evidence="2">
    <location>
        <begin position="1454"/>
        <end position="1468"/>
    </location>
</feature>
<feature type="compositionally biased region" description="Low complexity" evidence="2">
    <location>
        <begin position="1218"/>
        <end position="1239"/>
    </location>
</feature>
<dbReference type="InterPro" id="IPR008756">
    <property type="entry name" value="Peptidase_M56"/>
</dbReference>
<proteinExistence type="predicted"/>
<feature type="compositionally biased region" description="Polar residues" evidence="2">
    <location>
        <begin position="1271"/>
        <end position="1301"/>
    </location>
</feature>
<feature type="transmembrane region" description="Helical" evidence="3">
    <location>
        <begin position="45"/>
        <end position="66"/>
    </location>
</feature>
<evidence type="ECO:0000256" key="1">
    <source>
        <dbReference type="SAM" id="Coils"/>
    </source>
</evidence>
<dbReference type="PANTHER" id="PTHR34978:SF3">
    <property type="entry name" value="SLR0241 PROTEIN"/>
    <property type="match status" value="1"/>
</dbReference>
<dbReference type="KEGG" id="lpav:PLANPX_5962"/>
<evidence type="ECO:0000256" key="3">
    <source>
        <dbReference type="SAM" id="Phobius"/>
    </source>
</evidence>
<feature type="region of interest" description="Disordered" evidence="2">
    <location>
        <begin position="658"/>
        <end position="684"/>
    </location>
</feature>
<dbReference type="RefSeq" id="WP_172992342.1">
    <property type="nucleotide sequence ID" value="NZ_AP021861.1"/>
</dbReference>
<keyword evidence="3" id="KW-1133">Transmembrane helix</keyword>
<feature type="compositionally biased region" description="Low complexity" evidence="2">
    <location>
        <begin position="1196"/>
        <end position="1208"/>
    </location>
</feature>
<keyword evidence="3" id="KW-0812">Transmembrane</keyword>
<feature type="region of interest" description="Disordered" evidence="2">
    <location>
        <begin position="1448"/>
        <end position="1472"/>
    </location>
</feature>
<keyword evidence="6" id="KW-1185">Reference proteome</keyword>
<dbReference type="InterPro" id="IPR052173">
    <property type="entry name" value="Beta-lactam_resp_regulator"/>
</dbReference>
<dbReference type="Proteomes" id="UP000326837">
    <property type="component" value="Chromosome"/>
</dbReference>
<name>A0A5K7XHJ2_9BACT</name>
<dbReference type="InterPro" id="IPR018247">
    <property type="entry name" value="EF_Hand_1_Ca_BS"/>
</dbReference>
<feature type="transmembrane region" description="Helical" evidence="3">
    <location>
        <begin position="219"/>
        <end position="243"/>
    </location>
</feature>
<feature type="region of interest" description="Disordered" evidence="2">
    <location>
        <begin position="1178"/>
        <end position="1301"/>
    </location>
</feature>
<feature type="domain" description="Peptidase M56" evidence="4">
    <location>
        <begin position="219"/>
        <end position="412"/>
    </location>
</feature>
<protein>
    <recommendedName>
        <fullName evidence="4">Peptidase M56 domain-containing protein</fullName>
    </recommendedName>
</protein>
<feature type="coiled-coil region" evidence="1">
    <location>
        <begin position="761"/>
        <end position="795"/>
    </location>
</feature>
<dbReference type="CDD" id="cd07341">
    <property type="entry name" value="M56_BlaR1_MecR1_like"/>
    <property type="match status" value="1"/>
</dbReference>
<dbReference type="Gene3D" id="1.10.238.10">
    <property type="entry name" value="EF-hand"/>
    <property type="match status" value="1"/>
</dbReference>
<reference evidence="6" key="1">
    <citation type="submission" date="2019-10" db="EMBL/GenBank/DDBJ databases">
        <title>Lacipirellula parvula gen. nov., sp. nov., representing a lineage of planctomycetes widespread in freshwater anoxic habitats, and description of the family Lacipirellulaceae.</title>
        <authorList>
            <person name="Dedysh S.N."/>
            <person name="Kulichevskaya I.S."/>
            <person name="Beletsky A.V."/>
            <person name="Rakitin A.L."/>
            <person name="Mardanov A.V."/>
            <person name="Ivanova A.A."/>
            <person name="Saltykova V.X."/>
            <person name="Rijpstra W.I.C."/>
            <person name="Sinninghe Damste J.S."/>
            <person name="Ravin N.V."/>
        </authorList>
    </citation>
    <scope>NUCLEOTIDE SEQUENCE [LARGE SCALE GENOMIC DNA]</scope>
    <source>
        <strain evidence="6">PX69</strain>
    </source>
</reference>
<keyword evidence="1" id="KW-0175">Coiled coil</keyword>
<keyword evidence="3" id="KW-0472">Membrane</keyword>
<dbReference type="PANTHER" id="PTHR34978">
    <property type="entry name" value="POSSIBLE SENSOR-TRANSDUCER PROTEIN BLAR"/>
    <property type="match status" value="1"/>
</dbReference>
<evidence type="ECO:0000313" key="6">
    <source>
        <dbReference type="Proteomes" id="UP000326837"/>
    </source>
</evidence>
<evidence type="ECO:0000256" key="2">
    <source>
        <dbReference type="SAM" id="MobiDB-lite"/>
    </source>
</evidence>
<feature type="transmembrane region" description="Helical" evidence="3">
    <location>
        <begin position="429"/>
        <end position="448"/>
    </location>
</feature>
<dbReference type="PROSITE" id="PS00018">
    <property type="entry name" value="EF_HAND_1"/>
    <property type="match status" value="2"/>
</dbReference>
<sequence>MNASLWQLAGWTMIHSLWIGAAVALAGGIVRLAARRAAPSTRYAISLVTLAALAISPLAAATWLSVNGVPMINTVLLPPPGGEGWGGGQPAVNGMQFAKAIENAQGAGQSAYPLLHPSLTLPLKGREPEEIENATEQSGAPTSLVIDLAHSDPSPPYSGERLGEGQNLLTSMPPAAASVFPNATVENPSPTPSLPGRGTHFPTDHQSPLTEYLSRLAAAIPYLPILWLVGAPLTFTLLAAGLVGSERLRRRATPLVAGPAFDACQRMRTALRISRRVALAACDGVAQPVLVGVFRPLILLPTAALAGWTPEQLDMILLHELAHVRRWDNLVNLLQRIIESLLFYHPAVWILSRQVRHDREECCDATVIRHTDQPHQYAELLVSIAAALRGGPAPSLAVASAMASHPLAGRIRRILNIEAEPMRITRRTLAATLLLPLLLAGAILYSGANAQNPPPSQGGARGGIPDASQPSTLASDEQTDKNIVPTSKLSSLEAKAPAALTQALADVQKNKEALLAAQQQLQAAQADTKLSNDEMVERLLLKRLDEDETHQILTQQSAAIKSQLENWLAAGVSSDDAGVKQLKDSLAKVDAEIAECRQSIRAKVEGGMSLGNDDYRRNVREAIRNDEANRARQLIFERQNEFRNSLSRLANLTVAVNANGPGPSSQPAAANNAPATASAPSAAAPTATEDAPVYLMTHPLDKFPENVDMRRWMEIVTSDPRIEIQWQPAEKRFVVAAPKSGHEQFTALLAAARKSMAAGEEPSANAEVSQLQTEIRNIEAEIRKTQEDLTNLEVFRQLAVEGASSPALIEQAIALELEKNETLKSFNNRLLDIDRFVASEESQLADDATDQERETIANLGALRKTTAAKRDAYRTEAAKKLRDRIAKMPNEALRSATIEYNIRRKVVDRKLAEHQQELDAARQRLMQLGVDNHIPTLRDEIRNLEVLAARAQEEVVNLELYKQIDGYGRHPGSGELDQAIAKEMEQDPTVNELRQKLFEQQRQLQTQLAESKNPNSSAIKKLRSAVQLTEAELAKHVQQLEKSLRKKLAHIPADAKAQAEAEYNTRYQAAKENLAKHQQNLAAAKTKLAEHASSENIPSSPNQGAAPRDPALQPLLTPEDVLKKTLTDTRQRLADRLATAKEHGAGGVPESQGLGEPSLTLREKIPAWKAMNEARLKAEDGPAPDSPAPNAAHIENPANNAQPTANAPDIASAQAPNPSTDAWSAPPTAASPAWNTPAPSLAPTDPASNPWGHAAPQSTDASSPPAINPQIVPQSANQPARESSAWNQNTTDPYAGVAQTSPFAPPYHANYATNGGIPADFNGLANAAKNKHDGSITWDEAFTTLHVYGPANLHAQVQLYLQWLSTKDTTNPPSNLDLKAITGRHRKTNYELRKGSRPIVEAWFAEHPSHGLSYHIAEPNEAPSLVARGPQEAHEQLMAALVNLGILRSTSGEPPQPSAPTATPPQSPSFPTLEHQKLADRAYKLLGLELEPLNPKDLERVKKLGYTGGLKVTQCTPLIRNSNPELRGGLLVGLHVWPVTDFASLNEVLQRPDLAELEPLKYYAIIKNESTTSSAEQPDLLISGRLPIDAAILDSIKQTAATTNSTEPDSPRDPALAMSPVGDLSHYSDVAGGPGSANQGGAAPGSIPANAIMSSSDFEPISVIQAPTTQKTGLTGETTTTAYLKVDFDRLSGASASAGGRTTPQEIQRNAMNCLTFVKSPNVLRAALNAVTPKNFTITWSADAVEQLQERLSASFPGDGEILELKLKGDEKIPGNEILLQAIIDAFIAAMKTPPGTSADANAAPTPPTGTASEPTFLYDGKTFEQWRDLWKLELNPKRRVEAIKALTAFNRAGRGREAADAVFEVASQYDFGNYASSNDDDQVKLTVIKLCTDSYGNQLATTDWIPALEKVLKKDPKQNKGLALWLLSELQDTSDEAKAALQTLATNEDPEIRDAAEAARTWPEKLLEKLMKADADGDQQLSNQEVIDAKILSAPNFNSLDKSGDGQLSVEELRAKIPHPLDRQGRYLMMGGGGGMGGGAGGGFF</sequence>
<feature type="region of interest" description="Disordered" evidence="2">
    <location>
        <begin position="1140"/>
        <end position="1159"/>
    </location>
</feature>
<feature type="transmembrane region" description="Helical" evidence="3">
    <location>
        <begin position="12"/>
        <end position="33"/>
    </location>
</feature>
<feature type="coiled-coil region" evidence="1">
    <location>
        <begin position="904"/>
        <end position="961"/>
    </location>
</feature>
<organism evidence="5 6">
    <name type="scientific">Lacipirellula parvula</name>
    <dbReference type="NCBI Taxonomy" id="2650471"/>
    <lineage>
        <taxon>Bacteria</taxon>
        <taxon>Pseudomonadati</taxon>
        <taxon>Planctomycetota</taxon>
        <taxon>Planctomycetia</taxon>
        <taxon>Pirellulales</taxon>
        <taxon>Lacipirellulaceae</taxon>
        <taxon>Lacipirellula</taxon>
    </lineage>
</organism>
<evidence type="ECO:0000313" key="5">
    <source>
        <dbReference type="EMBL" id="BBO36350.1"/>
    </source>
</evidence>
<gene>
    <name evidence="5" type="ORF">PLANPX_5962</name>
</gene>
<accession>A0A5K7XHJ2</accession>
<feature type="region of interest" description="Disordered" evidence="2">
    <location>
        <begin position="1600"/>
        <end position="1650"/>
    </location>
</feature>
<evidence type="ECO:0000259" key="4">
    <source>
        <dbReference type="Pfam" id="PF05569"/>
    </source>
</evidence>
<feature type="region of interest" description="Disordered" evidence="2">
    <location>
        <begin position="1079"/>
        <end position="1118"/>
    </location>
</feature>
<feature type="region of interest" description="Disordered" evidence="2">
    <location>
        <begin position="450"/>
        <end position="480"/>
    </location>
</feature>
<dbReference type="Pfam" id="PF05569">
    <property type="entry name" value="Peptidase_M56"/>
    <property type="match status" value="1"/>
</dbReference>
<dbReference type="EMBL" id="AP021861">
    <property type="protein sequence ID" value="BBO36350.1"/>
    <property type="molecule type" value="Genomic_DNA"/>
</dbReference>